<accession>A0A383AUT4</accession>
<reference evidence="1" key="1">
    <citation type="submission" date="2018-05" db="EMBL/GenBank/DDBJ databases">
        <authorList>
            <person name="Lanie J.A."/>
            <person name="Ng W.-L."/>
            <person name="Kazmierczak K.M."/>
            <person name="Andrzejewski T.M."/>
            <person name="Davidsen T.M."/>
            <person name="Wayne K.J."/>
            <person name="Tettelin H."/>
            <person name="Glass J.I."/>
            <person name="Rusch D."/>
            <person name="Podicherti R."/>
            <person name="Tsui H.-C.T."/>
            <person name="Winkler M.E."/>
        </authorList>
    </citation>
    <scope>NUCLEOTIDE SEQUENCE</scope>
</reference>
<sequence length="36" mass="4356">LSLRPKTRYWFVIVTPLREFGILCRKWTIAGMRPIH</sequence>
<feature type="non-terminal residue" evidence="1">
    <location>
        <position position="1"/>
    </location>
</feature>
<feature type="non-terminal residue" evidence="1">
    <location>
        <position position="36"/>
    </location>
</feature>
<evidence type="ECO:0000313" key="1">
    <source>
        <dbReference type="EMBL" id="SVE11424.1"/>
    </source>
</evidence>
<gene>
    <name evidence="1" type="ORF">METZ01_LOCUS464278</name>
</gene>
<proteinExistence type="predicted"/>
<organism evidence="1">
    <name type="scientific">marine metagenome</name>
    <dbReference type="NCBI Taxonomy" id="408172"/>
    <lineage>
        <taxon>unclassified sequences</taxon>
        <taxon>metagenomes</taxon>
        <taxon>ecological metagenomes</taxon>
    </lineage>
</organism>
<dbReference type="EMBL" id="UINC01195040">
    <property type="protein sequence ID" value="SVE11424.1"/>
    <property type="molecule type" value="Genomic_DNA"/>
</dbReference>
<name>A0A383AUT4_9ZZZZ</name>
<protein>
    <submittedName>
        <fullName evidence="1">Uncharacterized protein</fullName>
    </submittedName>
</protein>
<dbReference type="AlphaFoldDB" id="A0A383AUT4"/>